<protein>
    <submittedName>
        <fullName evidence="1">Uncharacterized protein</fullName>
    </submittedName>
</protein>
<organism evidence="1">
    <name type="scientific">viral metagenome</name>
    <dbReference type="NCBI Taxonomy" id="1070528"/>
    <lineage>
        <taxon>unclassified sequences</taxon>
        <taxon>metagenomes</taxon>
        <taxon>organismal metagenomes</taxon>
    </lineage>
</organism>
<name>A0A6C0IMC7_9ZZZZ</name>
<accession>A0A6C0IMC7</accession>
<reference evidence="1" key="1">
    <citation type="journal article" date="2020" name="Nature">
        <title>Giant virus diversity and host interactions through global metagenomics.</title>
        <authorList>
            <person name="Schulz F."/>
            <person name="Roux S."/>
            <person name="Paez-Espino D."/>
            <person name="Jungbluth S."/>
            <person name="Walsh D.A."/>
            <person name="Denef V.J."/>
            <person name="McMahon K.D."/>
            <person name="Konstantinidis K.T."/>
            <person name="Eloe-Fadrosh E.A."/>
            <person name="Kyrpides N.C."/>
            <person name="Woyke T."/>
        </authorList>
    </citation>
    <scope>NUCLEOTIDE SEQUENCE</scope>
    <source>
        <strain evidence="1">GVMAG-M-3300024258-14</strain>
    </source>
</reference>
<sequence length="149" mass="17675">MKTHYPSLENIYNTNYVCKYKNINEINIYKNLMKIKNNDIDIDIDIESELYRLDLLNIFQIDSYKEKTISSTIDKIYDNFIEKNQNTSILKFKKILSEASQLFMSTDEKFGLTILYSYEYLDSAHKCVCELIQTNSIDENTLDTLEKEF</sequence>
<proteinExistence type="predicted"/>
<evidence type="ECO:0000313" key="1">
    <source>
        <dbReference type="EMBL" id="QHT93979.1"/>
    </source>
</evidence>
<dbReference type="AlphaFoldDB" id="A0A6C0IMC7"/>
<dbReference type="EMBL" id="MN740212">
    <property type="protein sequence ID" value="QHT93979.1"/>
    <property type="molecule type" value="Genomic_DNA"/>
</dbReference>